<dbReference type="GO" id="GO:0008725">
    <property type="term" value="F:DNA-3-methyladenine glycosylase activity"/>
    <property type="evidence" value="ECO:0007669"/>
    <property type="project" value="InterPro"/>
</dbReference>
<feature type="binding site" evidence="1">
    <location>
        <position position="26"/>
    </location>
    <ligand>
        <name>Zn(2+)</name>
        <dbReference type="ChEBI" id="CHEBI:29105"/>
    </ligand>
</feature>
<feature type="binding site" evidence="1">
    <location>
        <position position="182"/>
    </location>
    <ligand>
        <name>Zn(2+)</name>
        <dbReference type="ChEBI" id="CHEBI:29105"/>
    </ligand>
</feature>
<dbReference type="Proteomes" id="UP000028981">
    <property type="component" value="Unassembled WGS sequence"/>
</dbReference>
<evidence type="ECO:0000313" key="2">
    <source>
        <dbReference type="EMBL" id="KFL32620.1"/>
    </source>
</evidence>
<keyword evidence="1" id="KW-0479">Metal-binding</keyword>
<dbReference type="EMBL" id="JQGC01000001">
    <property type="protein sequence ID" value="KFL32620.1"/>
    <property type="molecule type" value="Genomic_DNA"/>
</dbReference>
<sequence length="200" mass="22224">MTTLPGPDGLPRCRWCSGAPEFLPYHDHEWGFPVGDDTRLFEKLCLEGFQSGLSWRTILNKREAFRAGFAGFNIDKVATFTEVDIDRLLADKGIVRHRGKIEAAINNARRAQELIREAGSIAAYVWRYETPDEAPPQSQTTSPAAIALSKDLKKRGWKFVGPTTVFAFMQAMGLVNDHAVGCISREKAAQDRAAFTVPGR</sequence>
<dbReference type="OrthoDB" id="9807664at2"/>
<dbReference type="STRING" id="46914.JP75_00180"/>
<dbReference type="RefSeq" id="WP_035077512.1">
    <property type="nucleotide sequence ID" value="NZ_JQGC01000001.1"/>
</dbReference>
<dbReference type="Gene3D" id="1.10.340.30">
    <property type="entry name" value="Hypothetical protein, domain 2"/>
    <property type="match status" value="1"/>
</dbReference>
<name>A0A087M6W7_9HYPH</name>
<dbReference type="InterPro" id="IPR011257">
    <property type="entry name" value="DNA_glycosylase"/>
</dbReference>
<dbReference type="GO" id="GO:0006284">
    <property type="term" value="P:base-excision repair"/>
    <property type="evidence" value="ECO:0007669"/>
    <property type="project" value="InterPro"/>
</dbReference>
<organism evidence="2 3">
    <name type="scientific">Devosia riboflavina</name>
    <dbReference type="NCBI Taxonomy" id="46914"/>
    <lineage>
        <taxon>Bacteria</taxon>
        <taxon>Pseudomonadati</taxon>
        <taxon>Pseudomonadota</taxon>
        <taxon>Alphaproteobacteria</taxon>
        <taxon>Hyphomicrobiales</taxon>
        <taxon>Devosiaceae</taxon>
        <taxon>Devosia</taxon>
    </lineage>
</organism>
<dbReference type="AlphaFoldDB" id="A0A087M6W7"/>
<accession>A0A087M6W7</accession>
<dbReference type="PANTHER" id="PTHR30037:SF4">
    <property type="entry name" value="DNA-3-METHYLADENINE GLYCOSYLASE I"/>
    <property type="match status" value="1"/>
</dbReference>
<dbReference type="GO" id="GO:0046872">
    <property type="term" value="F:metal ion binding"/>
    <property type="evidence" value="ECO:0007669"/>
    <property type="project" value="UniProtKB-KW"/>
</dbReference>
<dbReference type="PANTHER" id="PTHR30037">
    <property type="entry name" value="DNA-3-METHYLADENINE GLYCOSYLASE 1"/>
    <property type="match status" value="1"/>
</dbReference>
<evidence type="ECO:0000313" key="3">
    <source>
        <dbReference type="Proteomes" id="UP000028981"/>
    </source>
</evidence>
<gene>
    <name evidence="2" type="ORF">JP75_00180</name>
</gene>
<feature type="binding site" evidence="1">
    <location>
        <position position="178"/>
    </location>
    <ligand>
        <name>Zn(2+)</name>
        <dbReference type="ChEBI" id="CHEBI:29105"/>
    </ligand>
</feature>
<dbReference type="InterPro" id="IPR052891">
    <property type="entry name" value="DNA-3mA_glycosylase"/>
</dbReference>
<evidence type="ECO:0000256" key="1">
    <source>
        <dbReference type="PIRSR" id="PIRSR605019-1"/>
    </source>
</evidence>
<proteinExistence type="predicted"/>
<dbReference type="SUPFAM" id="SSF48150">
    <property type="entry name" value="DNA-glycosylase"/>
    <property type="match status" value="1"/>
</dbReference>
<protein>
    <submittedName>
        <fullName evidence="2">3-methyladenine DNA glycosylase</fullName>
    </submittedName>
</protein>
<dbReference type="Pfam" id="PF03352">
    <property type="entry name" value="Adenine_glyco"/>
    <property type="match status" value="1"/>
</dbReference>
<keyword evidence="1" id="KW-0862">Zinc</keyword>
<reference evidence="2 3" key="1">
    <citation type="submission" date="2014-08" db="EMBL/GenBank/DDBJ databases">
        <authorList>
            <person name="Hassan Y.I."/>
            <person name="Lepp D."/>
            <person name="Zhou T."/>
        </authorList>
    </citation>
    <scope>NUCLEOTIDE SEQUENCE [LARGE SCALE GENOMIC DNA]</scope>
    <source>
        <strain evidence="2 3">IFO13584</strain>
    </source>
</reference>
<keyword evidence="3" id="KW-1185">Reference proteome</keyword>
<feature type="binding site" evidence="1">
    <location>
        <position position="13"/>
    </location>
    <ligand>
        <name>Zn(2+)</name>
        <dbReference type="ChEBI" id="CHEBI:29105"/>
    </ligand>
</feature>
<comment type="caution">
    <text evidence="2">The sequence shown here is derived from an EMBL/GenBank/DDBJ whole genome shotgun (WGS) entry which is preliminary data.</text>
</comment>
<dbReference type="InterPro" id="IPR005019">
    <property type="entry name" value="Adenine_glyco"/>
</dbReference>